<dbReference type="FunFam" id="3.40.50.280:FF:000002">
    <property type="entry name" value="Methylmalonyl-CoA mutase, mitochondrial"/>
    <property type="match status" value="1"/>
</dbReference>
<evidence type="ECO:0000256" key="6">
    <source>
        <dbReference type="ARBA" id="ARBA00022723"/>
    </source>
</evidence>
<feature type="domain" description="B12-binding" evidence="10">
    <location>
        <begin position="586"/>
        <end position="718"/>
    </location>
</feature>
<comment type="pathway">
    <text evidence="2">Metabolic intermediate metabolism; propanoyl-CoA degradation; succinyl-CoA from propanoyl-CoA: step 3/3.</text>
</comment>
<evidence type="ECO:0000256" key="4">
    <source>
        <dbReference type="ARBA" id="ARBA00012398"/>
    </source>
</evidence>
<dbReference type="GO" id="GO:0046872">
    <property type="term" value="F:metal ion binding"/>
    <property type="evidence" value="ECO:0007669"/>
    <property type="project" value="UniProtKB-KW"/>
</dbReference>
<dbReference type="GO" id="GO:0019678">
    <property type="term" value="P:propionate metabolic process, methylmalonyl pathway"/>
    <property type="evidence" value="ECO:0007669"/>
    <property type="project" value="TreeGrafter"/>
</dbReference>
<protein>
    <recommendedName>
        <fullName evidence="9">Methylmalonyl-CoA mutase</fullName>
        <ecNumber evidence="4">5.4.99.2</ecNumber>
    </recommendedName>
</protein>
<dbReference type="FunFam" id="3.20.20.240:FF:000001">
    <property type="entry name" value="Probable methylmalonyl-coa mutase"/>
    <property type="match status" value="1"/>
</dbReference>
<keyword evidence="8" id="KW-0170">Cobalt</keyword>
<dbReference type="NCBIfam" id="TIGR00640">
    <property type="entry name" value="acid_CoA_mut_C"/>
    <property type="match status" value="1"/>
</dbReference>
<dbReference type="PANTHER" id="PTHR48101:SF4">
    <property type="entry name" value="METHYLMALONYL-COA MUTASE, MITOCHONDRIAL"/>
    <property type="match status" value="1"/>
</dbReference>
<dbReference type="GO" id="GO:0005737">
    <property type="term" value="C:cytoplasm"/>
    <property type="evidence" value="ECO:0007669"/>
    <property type="project" value="TreeGrafter"/>
</dbReference>
<dbReference type="Proteomes" id="UP000229498">
    <property type="component" value="Unassembled WGS sequence"/>
</dbReference>
<dbReference type="OrthoDB" id="9762378at2"/>
<keyword evidence="7" id="KW-0413">Isomerase</keyword>
<dbReference type="InterPro" id="IPR006159">
    <property type="entry name" value="Acid_CoA_mut_C"/>
</dbReference>
<dbReference type="PROSITE" id="PS51332">
    <property type="entry name" value="B12_BINDING"/>
    <property type="match status" value="1"/>
</dbReference>
<dbReference type="Gene3D" id="3.40.50.280">
    <property type="entry name" value="Cobalamin-binding domain"/>
    <property type="match status" value="1"/>
</dbReference>
<evidence type="ECO:0000313" key="12">
    <source>
        <dbReference type="Proteomes" id="UP000229498"/>
    </source>
</evidence>
<keyword evidence="5" id="KW-0846">Cobalamin</keyword>
<evidence type="ECO:0000256" key="9">
    <source>
        <dbReference type="ARBA" id="ARBA00072363"/>
    </source>
</evidence>
<dbReference type="CDD" id="cd02071">
    <property type="entry name" value="MM_CoA_mut_B12_BD"/>
    <property type="match status" value="1"/>
</dbReference>
<dbReference type="InterPro" id="IPR016176">
    <property type="entry name" value="Cbl-dep_enz_cat"/>
</dbReference>
<dbReference type="InterPro" id="IPR036724">
    <property type="entry name" value="Cobalamin-bd_sf"/>
</dbReference>
<dbReference type="GO" id="GO:0004494">
    <property type="term" value="F:methylmalonyl-CoA mutase activity"/>
    <property type="evidence" value="ECO:0007669"/>
    <property type="project" value="UniProtKB-EC"/>
</dbReference>
<dbReference type="EC" id="5.4.99.2" evidence="4"/>
<dbReference type="GO" id="GO:0031419">
    <property type="term" value="F:cobalamin binding"/>
    <property type="evidence" value="ECO:0007669"/>
    <property type="project" value="UniProtKB-KW"/>
</dbReference>
<dbReference type="PANTHER" id="PTHR48101">
    <property type="entry name" value="METHYLMALONYL-COA MUTASE, MITOCHONDRIAL-RELATED"/>
    <property type="match status" value="1"/>
</dbReference>
<dbReference type="NCBIfam" id="TIGR00641">
    <property type="entry name" value="acid_CoA_mut_N"/>
    <property type="match status" value="1"/>
</dbReference>
<evidence type="ECO:0000256" key="5">
    <source>
        <dbReference type="ARBA" id="ARBA00022628"/>
    </source>
</evidence>
<proteinExistence type="inferred from homology"/>
<dbReference type="InterPro" id="IPR006099">
    <property type="entry name" value="MeMalonylCoA_mutase_a/b_cat"/>
</dbReference>
<dbReference type="Pfam" id="PF01642">
    <property type="entry name" value="MM_CoA_mutase"/>
    <property type="match status" value="1"/>
</dbReference>
<keyword evidence="12" id="KW-1185">Reference proteome</keyword>
<evidence type="ECO:0000256" key="8">
    <source>
        <dbReference type="ARBA" id="ARBA00023285"/>
    </source>
</evidence>
<dbReference type="Pfam" id="PF02310">
    <property type="entry name" value="B12-binding"/>
    <property type="match status" value="1"/>
</dbReference>
<comment type="caution">
    <text evidence="11">The sequence shown here is derived from an EMBL/GenBank/DDBJ whole genome shotgun (WGS) entry which is preliminary data.</text>
</comment>
<dbReference type="EMBL" id="PHIG01000047">
    <property type="protein sequence ID" value="PJK28242.1"/>
    <property type="molecule type" value="Genomic_DNA"/>
</dbReference>
<accession>A0A2M9FXQ0</accession>
<dbReference type="InterPro" id="IPR006158">
    <property type="entry name" value="Cobalamin-bd"/>
</dbReference>
<evidence type="ECO:0000256" key="2">
    <source>
        <dbReference type="ARBA" id="ARBA00005146"/>
    </source>
</evidence>
<evidence type="ECO:0000259" key="10">
    <source>
        <dbReference type="PROSITE" id="PS51332"/>
    </source>
</evidence>
<evidence type="ECO:0000256" key="7">
    <source>
        <dbReference type="ARBA" id="ARBA00023235"/>
    </source>
</evidence>
<dbReference type="Gene3D" id="3.20.20.240">
    <property type="entry name" value="Methylmalonyl-CoA mutase"/>
    <property type="match status" value="1"/>
</dbReference>
<gene>
    <name evidence="11" type="ORF">CVT23_17880</name>
</gene>
<dbReference type="SUPFAM" id="SSF52242">
    <property type="entry name" value="Cobalamin (vitamin B12)-binding domain"/>
    <property type="match status" value="1"/>
</dbReference>
<comment type="cofactor">
    <cofactor evidence="1">
        <name>adenosylcob(III)alamin</name>
        <dbReference type="ChEBI" id="CHEBI:18408"/>
    </cofactor>
</comment>
<name>A0A2M9FXQ0_9PROT</name>
<reference evidence="11 12" key="1">
    <citation type="submission" date="2017-11" db="EMBL/GenBank/DDBJ databases">
        <title>Draft genome sequence of Rhizobiales bacterium SY3-13.</title>
        <authorList>
            <person name="Sun C."/>
        </authorList>
    </citation>
    <scope>NUCLEOTIDE SEQUENCE [LARGE SCALE GENOMIC DNA]</scope>
    <source>
        <strain evidence="11 12">SY3-13</strain>
    </source>
</reference>
<sequence length="721" mass="78677">MEVVSGSKKRTVEDWKAAAEKELKGKTLDDLVWRTPEGIDVKPLYTEEDVDGLEHLGSLPGFAPYVRGVRATMYANRPWTIRQYAGYSTAEESNAFYRRNLAGGQQGLSVAFDLATHRGYDSDHPRVMGDVGKAGVAIDSVEDMKVLFDQIPLDQVSVSMTMNGAVLPTMAGYIVAAEEQGVTPDKLSGTIQNDILKEFMVRNTYIYPPEPSMRIVADIIDYTANHMPRFNSISISGYHMQEAGATQVQELAFTLADGLEYVRTAVNRGLDIDRFAPRLSFFFCIGMNFFMEVAKLRAARLLWHRIVSQFDPKDPRSTMLRTHCQTSGVSLTEQDPYNNVMRTTIEAMAAVLGGTQSLHTNALDEAIALPTDFSARIARNTQLILQEETGIPQVVDPLGGSYYVEALTAKLAEDAWALIQEVEELGGMTKAVEEGMPKLRIEESATRRQARIDRGEEVIVGVNKYKPTQDNSPDVLDIDTTKVRESQIAGLKRIRESRDEAACRKALAALTEGARGDGNLLALCVDAARARATVGEMSDAMEEVFGRHRAQIRSVSGVYAAAYEGDEGFAKIGKDIEAFAEAEGRRPRMLVVKMGQDGHDRGAKVIATAFADIGFDVDVGPLFQTPEEVARDAVENDVHVIGVSSLAAGHKALVPALMQALKDQDAEDILVICGGVIPSGDYEMLRKEGVAGIYGPGTHIPAAAAEILEMIAKARRPAAAE</sequence>
<keyword evidence="6" id="KW-0479">Metal-binding</keyword>
<organism evidence="11 12">
    <name type="scientific">Minwuia thermotolerans</name>
    <dbReference type="NCBI Taxonomy" id="2056226"/>
    <lineage>
        <taxon>Bacteria</taxon>
        <taxon>Pseudomonadati</taxon>
        <taxon>Pseudomonadota</taxon>
        <taxon>Alphaproteobacteria</taxon>
        <taxon>Minwuiales</taxon>
        <taxon>Minwuiaceae</taxon>
        <taxon>Minwuia</taxon>
    </lineage>
</organism>
<dbReference type="CDD" id="cd03679">
    <property type="entry name" value="MM_CoA_mutase_alpha_like"/>
    <property type="match status" value="1"/>
</dbReference>
<dbReference type="InterPro" id="IPR006098">
    <property type="entry name" value="MMCoA_mutase_a_cat"/>
</dbReference>
<evidence type="ECO:0000256" key="3">
    <source>
        <dbReference type="ARBA" id="ARBA00008465"/>
    </source>
</evidence>
<evidence type="ECO:0000256" key="1">
    <source>
        <dbReference type="ARBA" id="ARBA00001922"/>
    </source>
</evidence>
<dbReference type="NCBIfam" id="NF006944">
    <property type="entry name" value="PRK09426.1"/>
    <property type="match status" value="1"/>
</dbReference>
<comment type="similarity">
    <text evidence="3">Belongs to the methylmalonyl-CoA mutase family.</text>
</comment>
<evidence type="ECO:0000313" key="11">
    <source>
        <dbReference type="EMBL" id="PJK28242.1"/>
    </source>
</evidence>
<dbReference type="SUPFAM" id="SSF51703">
    <property type="entry name" value="Cobalamin (vitamin B12)-dependent enzymes"/>
    <property type="match status" value="1"/>
</dbReference>
<dbReference type="AlphaFoldDB" id="A0A2M9FXQ0"/>